<dbReference type="InterPro" id="IPR054612">
    <property type="entry name" value="Phage_capsid-like_C"/>
</dbReference>
<protein>
    <submittedName>
        <fullName evidence="3">Phage major capsid protein, HK97 family</fullName>
    </submittedName>
</protein>
<dbReference type="Proteomes" id="UP000198741">
    <property type="component" value="Chromosome I"/>
</dbReference>
<evidence type="ECO:0000313" key="4">
    <source>
        <dbReference type="Proteomes" id="UP000198741"/>
    </source>
</evidence>
<feature type="domain" description="Phage capsid-like C-terminal" evidence="2">
    <location>
        <begin position="16"/>
        <end position="295"/>
    </location>
</feature>
<dbReference type="EMBL" id="LT629710">
    <property type="protein sequence ID" value="SDP09446.1"/>
    <property type="molecule type" value="Genomic_DNA"/>
</dbReference>
<evidence type="ECO:0000313" key="3">
    <source>
        <dbReference type="EMBL" id="SDP09446.1"/>
    </source>
</evidence>
<dbReference type="SUPFAM" id="SSF56563">
    <property type="entry name" value="Major capsid protein gp5"/>
    <property type="match status" value="1"/>
</dbReference>
<dbReference type="Gene3D" id="3.30.2320.10">
    <property type="entry name" value="hypothetical protein PF0899 domain"/>
    <property type="match status" value="1"/>
</dbReference>
<reference evidence="3 4" key="1">
    <citation type="submission" date="2016-10" db="EMBL/GenBank/DDBJ databases">
        <authorList>
            <person name="de Groot N.N."/>
        </authorList>
    </citation>
    <scope>NUCLEOTIDE SEQUENCE [LARGE SCALE GENOMIC DNA]</scope>
    <source>
        <strain evidence="4">P4-7,KCTC 19426,CECT 7604</strain>
    </source>
</reference>
<dbReference type="RefSeq" id="WP_090476969.1">
    <property type="nucleotide sequence ID" value="NZ_LT629710.1"/>
</dbReference>
<comment type="subcellular location">
    <subcellularLocation>
        <location evidence="1">Virion</location>
    </subcellularLocation>
</comment>
<dbReference type="STRING" id="1090615.SAMN04515671_2923"/>
<dbReference type="Pfam" id="PF05065">
    <property type="entry name" value="Phage_capsid"/>
    <property type="match status" value="1"/>
</dbReference>
<evidence type="ECO:0000256" key="1">
    <source>
        <dbReference type="ARBA" id="ARBA00004328"/>
    </source>
</evidence>
<dbReference type="NCBIfam" id="TIGR01554">
    <property type="entry name" value="major_cap_HK97"/>
    <property type="match status" value="1"/>
</dbReference>
<proteinExistence type="predicted"/>
<gene>
    <name evidence="3" type="ORF">SAMN04515671_2923</name>
</gene>
<dbReference type="OrthoDB" id="3194758at2"/>
<name>A0A1H0PY58_9ACTN</name>
<evidence type="ECO:0000259" key="2">
    <source>
        <dbReference type="Pfam" id="PF05065"/>
    </source>
</evidence>
<keyword evidence="4" id="KW-1185">Reference proteome</keyword>
<dbReference type="InterPro" id="IPR024455">
    <property type="entry name" value="Phage_capsid"/>
</dbReference>
<dbReference type="Gene3D" id="3.30.2400.10">
    <property type="entry name" value="Major capsid protein gp5"/>
    <property type="match status" value="1"/>
</dbReference>
<accession>A0A1H0PY58</accession>
<sequence>MAVTAPTKLSDFAGFLNREQSAPIFERAARSSFVQRLGTQVQLGINGQSIPVVTGRIAASWTGEGAPKGVSSAAVALKTMDPKKLTAIAVVSAEVVRANPAGYMDLVKNQVGEAFATAFDLAAAHGTGSPFSTNLDTGSTAVELTGTTPAATAVYDDLNAGLGVLVNADKLWTGSAFDNRFEPILNGAKDTAGRPLFLEAPYTEEAGPIRAGRLLGRPSFLSPGIYSATPKILGYAGDWSQVAWGAVGGITYKVSTEAAVTINGVLTSLFENNLVAILAEAEYGFLVNDAASIVRFTNAV</sequence>
<dbReference type="AlphaFoldDB" id="A0A1H0PY58"/>
<organism evidence="3 4">
    <name type="scientific">Nakamurella panacisegetis</name>
    <dbReference type="NCBI Taxonomy" id="1090615"/>
    <lineage>
        <taxon>Bacteria</taxon>
        <taxon>Bacillati</taxon>
        <taxon>Actinomycetota</taxon>
        <taxon>Actinomycetes</taxon>
        <taxon>Nakamurellales</taxon>
        <taxon>Nakamurellaceae</taxon>
        <taxon>Nakamurella</taxon>
    </lineage>
</organism>